<protein>
    <submittedName>
        <fullName evidence="1">Uncharacterized protein</fullName>
    </submittedName>
</protein>
<dbReference type="NCBIfam" id="NF038032">
    <property type="entry name" value="CehA_McbA_metalo"/>
    <property type="match status" value="2"/>
</dbReference>
<dbReference type="KEGG" id="aagg:ETAA8_36930"/>
<accession>A0A517YED7</accession>
<sequence length="802" mass="89697">MRAILRGAAGSRAYVRSLLATLALLFLASNPLRSAELEIVRAVEVQPVKSQAKRLVDALKFLGEPLTKDELAKLDAALETTDAADALEAIQKVFDARALAGVNINPESRVSVTRGAAKADLNEQGWRVYLIKVHNEAGVTAALRMTSPNAAPMLKTSTASPKPAPTIKLTDVPDRWMDLVAYDSQPLTKELTGLELEYRIVQVYSRDKGKREAKLLFDIGQGTQDLGFRNELAIVFNCEPAVRVRLDVIDDDGQPTTGQFVFRDPEGRIYPARARRLAPDFYFHDQVYRHHGEEVLLPAGTYEALYTRGPEYRILKRTIQVPVAAEHRESFRLKRWIKVADLGWISGDHHVHAAGCKHYEAPIEGVTPADMMRHILGEDLNVGCVLSWGPCWYYQKQYFEGTINKLSTKDYLMRYDVEVSGFPSSHAGHLCLLRLKEDDYPGTKTIDEWPSWDLPVLKWGKEQGGVVGFSHSGWGLMVPGDQLPNYNLPPYDSIGANEYVVDVVHDVCDFISAVDTPIVWELNVWYHTLNCGYTCRISGETDFPCIYGDRVGLGRIYVKMDQQPPVKEALGKIAAAVAKPDGENVAAIQGQIDFDRWVDGLRDGRSYCCDGLSHLLDFKINKLGVGEPGDKGRKSFLAAAKGEKLKVTCRASGLLEETPREDIRRLPLVQKPYWHIERARIGSSNKVPVELIVNGHVVETKEMVADGNVTDIQFDYVPERSSWIALRIFPSCHTNPIFVEVDKQPIRASQRSAQWCIDSVAQCWKQKAPKIRASELPAAEAAYQTATQAYEKILRESFNDRP</sequence>
<name>A0A517YED7_9BACT</name>
<dbReference type="OrthoDB" id="9812921at2"/>
<evidence type="ECO:0000313" key="1">
    <source>
        <dbReference type="EMBL" id="QDU28590.1"/>
    </source>
</evidence>
<evidence type="ECO:0000313" key="2">
    <source>
        <dbReference type="Proteomes" id="UP000315017"/>
    </source>
</evidence>
<dbReference type="EMBL" id="CP036274">
    <property type="protein sequence ID" value="QDU28590.1"/>
    <property type="molecule type" value="Genomic_DNA"/>
</dbReference>
<dbReference type="AlphaFoldDB" id="A0A517YED7"/>
<dbReference type="Proteomes" id="UP000315017">
    <property type="component" value="Chromosome"/>
</dbReference>
<organism evidence="1 2">
    <name type="scientific">Anatilimnocola aggregata</name>
    <dbReference type="NCBI Taxonomy" id="2528021"/>
    <lineage>
        <taxon>Bacteria</taxon>
        <taxon>Pseudomonadati</taxon>
        <taxon>Planctomycetota</taxon>
        <taxon>Planctomycetia</taxon>
        <taxon>Pirellulales</taxon>
        <taxon>Pirellulaceae</taxon>
        <taxon>Anatilimnocola</taxon>
    </lineage>
</organism>
<reference evidence="1 2" key="1">
    <citation type="submission" date="2019-02" db="EMBL/GenBank/DDBJ databases">
        <title>Deep-cultivation of Planctomycetes and their phenomic and genomic characterization uncovers novel biology.</title>
        <authorList>
            <person name="Wiegand S."/>
            <person name="Jogler M."/>
            <person name="Boedeker C."/>
            <person name="Pinto D."/>
            <person name="Vollmers J."/>
            <person name="Rivas-Marin E."/>
            <person name="Kohn T."/>
            <person name="Peeters S.H."/>
            <person name="Heuer A."/>
            <person name="Rast P."/>
            <person name="Oberbeckmann S."/>
            <person name="Bunk B."/>
            <person name="Jeske O."/>
            <person name="Meyerdierks A."/>
            <person name="Storesund J.E."/>
            <person name="Kallscheuer N."/>
            <person name="Luecker S."/>
            <person name="Lage O.M."/>
            <person name="Pohl T."/>
            <person name="Merkel B.J."/>
            <person name="Hornburger P."/>
            <person name="Mueller R.-W."/>
            <person name="Bruemmer F."/>
            <person name="Labrenz M."/>
            <person name="Spormann A.M."/>
            <person name="Op den Camp H."/>
            <person name="Overmann J."/>
            <person name="Amann R."/>
            <person name="Jetten M.S.M."/>
            <person name="Mascher T."/>
            <person name="Medema M.H."/>
            <person name="Devos D.P."/>
            <person name="Kaster A.-K."/>
            <person name="Ovreas L."/>
            <person name="Rohde M."/>
            <person name="Galperin M.Y."/>
            <person name="Jogler C."/>
        </authorList>
    </citation>
    <scope>NUCLEOTIDE SEQUENCE [LARGE SCALE GENOMIC DNA]</scope>
    <source>
        <strain evidence="1 2">ETA_A8</strain>
    </source>
</reference>
<proteinExistence type="predicted"/>
<gene>
    <name evidence="1" type="ORF">ETAA8_36930</name>
</gene>
<keyword evidence="2" id="KW-1185">Reference proteome</keyword>
<dbReference type="RefSeq" id="WP_145091125.1">
    <property type="nucleotide sequence ID" value="NZ_CP036274.1"/>
</dbReference>